<feature type="compositionally biased region" description="Low complexity" evidence="10">
    <location>
        <begin position="111"/>
        <end position="139"/>
    </location>
</feature>
<evidence type="ECO:0000313" key="12">
    <source>
        <dbReference type="EMBL" id="KAF9145876.1"/>
    </source>
</evidence>
<feature type="region of interest" description="Disordered" evidence="10">
    <location>
        <begin position="724"/>
        <end position="764"/>
    </location>
</feature>
<feature type="region of interest" description="Disordered" evidence="10">
    <location>
        <begin position="786"/>
        <end position="825"/>
    </location>
</feature>
<comment type="caution">
    <text evidence="12">The sequence shown here is derived from an EMBL/GenBank/DDBJ whole genome shotgun (WGS) entry which is preliminary data.</text>
</comment>
<dbReference type="Gene3D" id="1.20.900.10">
    <property type="entry name" value="Dbl homology (DH) domain"/>
    <property type="match status" value="1"/>
</dbReference>
<dbReference type="SMART" id="SM00325">
    <property type="entry name" value="RhoGEF"/>
    <property type="match status" value="1"/>
</dbReference>
<dbReference type="Proteomes" id="UP000748756">
    <property type="component" value="Unassembled WGS sequence"/>
</dbReference>
<evidence type="ECO:0000256" key="2">
    <source>
        <dbReference type="ARBA" id="ARBA00005098"/>
    </source>
</evidence>
<dbReference type="AlphaFoldDB" id="A0A9P5RS43"/>
<dbReference type="GO" id="GO:0004053">
    <property type="term" value="F:arginase activity"/>
    <property type="evidence" value="ECO:0007669"/>
    <property type="project" value="UniProtKB-EC"/>
</dbReference>
<evidence type="ECO:0000256" key="10">
    <source>
        <dbReference type="SAM" id="MobiDB-lite"/>
    </source>
</evidence>
<feature type="compositionally biased region" description="Low complexity" evidence="10">
    <location>
        <begin position="215"/>
        <end position="236"/>
    </location>
</feature>
<dbReference type="EC" id="3.5.3.1" evidence="3"/>
<feature type="compositionally biased region" description="Basic and acidic residues" evidence="10">
    <location>
        <begin position="243"/>
        <end position="254"/>
    </location>
</feature>
<dbReference type="SUPFAM" id="SSF48065">
    <property type="entry name" value="DBL homology domain (DH-domain)"/>
    <property type="match status" value="1"/>
</dbReference>
<sequence>MGFAAVSRPTALPKLHVHVPVVPYINARFALPYNNSTTTNINDCYNNSNSNDDYQYNQSKGGQYSPNSASSKTANCCVSWSPSQAIPESHYSKGFTLTSFQKVTDKHHHPTSTSSSSAASSSSSSSTSTLTAAALASSLKRSNTSHSQRRESTTLTPFQRLVGRSKSVKVKTPTALITNIVMETEHPVLPSEGFASFHTNTNTPRSIKTDHTNNTDHVNNANSNNSSSNRPKNVSSRLSKIIHSYETRPSRGGDKNSPGEASKHSNIIQSQDSRNTAPFANSNSSNTKTHIVASVSGLESERGAPAIVPTTTTTTKRNTSILPASTATVTTIPTSSSKKVTSEPNSANNNKRGISHTKDDPAAKAALVSDPQPNKARLSESVDTNKTAIASIYMGPCKPLWQHTRINADQIRALGLTTKEIQKQETIFELIYTESEYLDDLKNMHKLFVEELNVKMAEARRKKRSSPDKADVKLYERLARLLSHIKDLWNGHQSLLRSLQNKQESESPVVEDIGSVFESFYMFTIYDSYFAQYTTSSRDFQYISTGNSELCLIIRNLLKDPVCKSLSMEGIFLKPIQRLQKYPLFFKDLMNLTPKDDPDYAQLERALSNHQRGLTKIDDRIWIEEHNEMLRDLQQRIKGLPSNFSLVEKHRYLILDGPVYRVATRQPSRFSFGKHTSYKSEGHGTPISSSMEWRDRFHTPGLSFDAGDDAAPILIHRPSQLDYHHQHAKPAFSPTPPSSLASSASSSQSGLASPTMLSSPFPNGNKLFTPRAKSYIDPQHYDSFQKSGFSYQSPSSPHSATTLHSLSSVPSPIPIPNNSTPKQPSVSQLVSHYNFNLSSSFSNFASIGAAGHPRNTSSSALHLPGMIKNSTDVEAEYHVFVFTDIVLWTKRVMSRYHRKEGVPWNFKLVEPVSRLTSVCNTSEDNVFMCTSVNTSSTSYMVRTEDEIAARIREGADHGPVKIIEFGLLDQLKELGWAVHFDGHRDYTQLRPASDPPVGKLLNARYVSAVTESVAASVQAQLKRGSLALTLRGDHSVALGTFLGTARVHPTLLSSGLMPMLGNIHGCPVSFLLGIAGQVKGFSWVKPCLTPDRLVYIGLRDVDAGEKKILQQHRIKAFSMHEVDKYGIAKVVQMVLDHVSPNGTRPIHLSFDVDAMDPSVAPLTGTPTGCLVAMDLMEVNPSLEDDEAVFQTITIGCSLVRCALGETLL</sequence>
<feature type="compositionally biased region" description="Low complexity" evidence="10">
    <location>
        <begin position="738"/>
        <end position="754"/>
    </location>
</feature>
<dbReference type="PROSITE" id="PS50010">
    <property type="entry name" value="DH_2"/>
    <property type="match status" value="1"/>
</dbReference>
<feature type="compositionally biased region" description="Low complexity" evidence="10">
    <location>
        <begin position="805"/>
        <end position="821"/>
    </location>
</feature>
<feature type="compositionally biased region" description="Polar residues" evidence="10">
    <location>
        <begin position="264"/>
        <end position="288"/>
    </location>
</feature>
<evidence type="ECO:0000256" key="5">
    <source>
        <dbReference type="ARBA" id="ARBA00022503"/>
    </source>
</evidence>
<dbReference type="CDD" id="cd00160">
    <property type="entry name" value="RhoGEF"/>
    <property type="match status" value="1"/>
</dbReference>
<accession>A0A9P5RS43</accession>
<feature type="compositionally biased region" description="Polar residues" evidence="10">
    <location>
        <begin position="197"/>
        <end position="206"/>
    </location>
</feature>
<gene>
    <name evidence="12" type="primary">CAR1_2</name>
    <name evidence="12" type="ORF">BG015_011766</name>
</gene>
<evidence type="ECO:0000256" key="8">
    <source>
        <dbReference type="ARBA" id="ARBA00023211"/>
    </source>
</evidence>
<reference evidence="12" key="1">
    <citation type="journal article" date="2020" name="Fungal Divers.">
        <title>Resolving the Mortierellaceae phylogeny through synthesis of multi-gene phylogenetics and phylogenomics.</title>
        <authorList>
            <person name="Vandepol N."/>
            <person name="Liber J."/>
            <person name="Desiro A."/>
            <person name="Na H."/>
            <person name="Kennedy M."/>
            <person name="Barry K."/>
            <person name="Grigoriev I.V."/>
            <person name="Miller A.N."/>
            <person name="O'Donnell K."/>
            <person name="Stajich J.E."/>
            <person name="Bonito G."/>
        </authorList>
    </citation>
    <scope>NUCLEOTIDE SEQUENCE</scope>
    <source>
        <strain evidence="12">NRRL 6426</strain>
    </source>
</reference>
<keyword evidence="13" id="KW-1185">Reference proteome</keyword>
<dbReference type="InterPro" id="IPR000219">
    <property type="entry name" value="DH_dom"/>
</dbReference>
<evidence type="ECO:0000313" key="13">
    <source>
        <dbReference type="Proteomes" id="UP000748756"/>
    </source>
</evidence>
<dbReference type="Pfam" id="PF00491">
    <property type="entry name" value="Arginase"/>
    <property type="match status" value="1"/>
</dbReference>
<dbReference type="InterPro" id="IPR035899">
    <property type="entry name" value="DBL_dom_sf"/>
</dbReference>
<dbReference type="PRINTS" id="PR00116">
    <property type="entry name" value="ARGINASE"/>
</dbReference>
<dbReference type="PANTHER" id="PTHR43782:SF3">
    <property type="entry name" value="ARGINASE"/>
    <property type="match status" value="1"/>
</dbReference>
<dbReference type="InterPro" id="IPR014033">
    <property type="entry name" value="Arginase"/>
</dbReference>
<dbReference type="Gene3D" id="3.40.800.10">
    <property type="entry name" value="Ureohydrolase domain"/>
    <property type="match status" value="1"/>
</dbReference>
<proteinExistence type="inferred from homology"/>
<dbReference type="GO" id="GO:0005634">
    <property type="term" value="C:nucleus"/>
    <property type="evidence" value="ECO:0007669"/>
    <property type="project" value="TreeGrafter"/>
</dbReference>
<comment type="cofactor">
    <cofactor evidence="1">
        <name>Mn(2+)</name>
        <dbReference type="ChEBI" id="CHEBI:29035"/>
    </cofactor>
</comment>
<evidence type="ECO:0000256" key="4">
    <source>
        <dbReference type="ARBA" id="ARBA00018123"/>
    </source>
</evidence>
<dbReference type="SUPFAM" id="SSF52768">
    <property type="entry name" value="Arginase/deacetylase"/>
    <property type="match status" value="1"/>
</dbReference>
<feature type="compositionally biased region" description="Polar residues" evidence="10">
    <location>
        <begin position="786"/>
        <end position="804"/>
    </location>
</feature>
<evidence type="ECO:0000259" key="11">
    <source>
        <dbReference type="PROSITE" id="PS50010"/>
    </source>
</evidence>
<evidence type="ECO:0000256" key="6">
    <source>
        <dbReference type="ARBA" id="ARBA00022723"/>
    </source>
</evidence>
<feature type="region of interest" description="Disordered" evidence="10">
    <location>
        <begin position="302"/>
        <end position="357"/>
    </location>
</feature>
<dbReference type="PROSITE" id="PS51409">
    <property type="entry name" value="ARGINASE_2"/>
    <property type="match status" value="1"/>
</dbReference>
<dbReference type="OrthoDB" id="1716625at2759"/>
<dbReference type="PANTHER" id="PTHR43782">
    <property type="entry name" value="ARGINASE"/>
    <property type="match status" value="1"/>
</dbReference>
<feature type="region of interest" description="Disordered" evidence="10">
    <location>
        <begin position="192"/>
        <end position="288"/>
    </location>
</feature>
<evidence type="ECO:0000256" key="1">
    <source>
        <dbReference type="ARBA" id="ARBA00001936"/>
    </source>
</evidence>
<dbReference type="Pfam" id="PF00621">
    <property type="entry name" value="RhoGEF"/>
    <property type="match status" value="1"/>
</dbReference>
<dbReference type="CDD" id="cd09989">
    <property type="entry name" value="Arginase"/>
    <property type="match status" value="1"/>
</dbReference>
<evidence type="ECO:0000256" key="7">
    <source>
        <dbReference type="ARBA" id="ARBA00022801"/>
    </source>
</evidence>
<organism evidence="12 13">
    <name type="scientific">Linnemannia schmuckeri</name>
    <dbReference type="NCBI Taxonomy" id="64567"/>
    <lineage>
        <taxon>Eukaryota</taxon>
        <taxon>Fungi</taxon>
        <taxon>Fungi incertae sedis</taxon>
        <taxon>Mucoromycota</taxon>
        <taxon>Mortierellomycotina</taxon>
        <taxon>Mortierellomycetes</taxon>
        <taxon>Mortierellales</taxon>
        <taxon>Mortierellaceae</taxon>
        <taxon>Linnemannia</taxon>
    </lineage>
</organism>
<dbReference type="GO" id="GO:0030145">
    <property type="term" value="F:manganese ion binding"/>
    <property type="evidence" value="ECO:0007669"/>
    <property type="project" value="TreeGrafter"/>
</dbReference>
<dbReference type="InterPro" id="IPR006035">
    <property type="entry name" value="Ureohydrolase"/>
</dbReference>
<feature type="compositionally biased region" description="Polar residues" evidence="10">
    <location>
        <begin position="316"/>
        <end position="352"/>
    </location>
</feature>
<protein>
    <recommendedName>
        <fullName evidence="4">Arginase</fullName>
        <ecNumber evidence="3">3.5.3.1</ecNumber>
    </recommendedName>
</protein>
<feature type="domain" description="DH" evidence="11">
    <location>
        <begin position="422"/>
        <end position="620"/>
    </location>
</feature>
<dbReference type="GO" id="GO:0005085">
    <property type="term" value="F:guanyl-nucleotide exchange factor activity"/>
    <property type="evidence" value="ECO:0007669"/>
    <property type="project" value="InterPro"/>
</dbReference>
<dbReference type="GO" id="GO:0006525">
    <property type="term" value="P:arginine metabolic process"/>
    <property type="evidence" value="ECO:0007669"/>
    <property type="project" value="UniProtKB-KW"/>
</dbReference>
<keyword evidence="8" id="KW-0464">Manganese</keyword>
<evidence type="ECO:0000256" key="3">
    <source>
        <dbReference type="ARBA" id="ARBA00012168"/>
    </source>
</evidence>
<feature type="region of interest" description="Disordered" evidence="10">
    <location>
        <begin position="106"/>
        <end position="159"/>
    </location>
</feature>
<dbReference type="EMBL" id="JAAAUQ010000933">
    <property type="protein sequence ID" value="KAF9145876.1"/>
    <property type="molecule type" value="Genomic_DNA"/>
</dbReference>
<evidence type="ECO:0000256" key="9">
    <source>
        <dbReference type="PROSITE-ProRule" id="PRU00742"/>
    </source>
</evidence>
<dbReference type="GO" id="GO:0005829">
    <property type="term" value="C:cytosol"/>
    <property type="evidence" value="ECO:0007669"/>
    <property type="project" value="TreeGrafter"/>
</dbReference>
<keyword evidence="6" id="KW-0479">Metal-binding</keyword>
<keyword evidence="7" id="KW-0378">Hydrolase</keyword>
<keyword evidence="5" id="KW-0056">Arginine metabolism</keyword>
<dbReference type="InterPro" id="IPR023696">
    <property type="entry name" value="Ureohydrolase_dom_sf"/>
</dbReference>
<name>A0A9P5RS43_9FUNG</name>
<comment type="similarity">
    <text evidence="9">Belongs to the arginase family.</text>
</comment>
<comment type="pathway">
    <text evidence="2">Nitrogen metabolism; urea cycle; L-ornithine and urea from L-arginine: step 1/1.</text>
</comment>